<dbReference type="OrthoDB" id="4822551at2"/>
<proteinExistence type="predicted"/>
<reference evidence="1 2" key="1">
    <citation type="submission" date="2018-07" db="EMBL/GenBank/DDBJ databases">
        <title>Genome sequences of six Lactobacillus spp. isolated from bumble bee guts.</title>
        <authorList>
            <person name="Motta E.V.S."/>
            <person name="Moran N.A."/>
        </authorList>
    </citation>
    <scope>NUCLEOTIDE SEQUENCE [LARGE SCALE GENOMIC DNA]</scope>
    <source>
        <strain evidence="1 2">BI-1.1</strain>
    </source>
</reference>
<dbReference type="PANTHER" id="PTHR36834:SF1">
    <property type="entry name" value="INTEGRAL MEMBRANE PROTEIN"/>
    <property type="match status" value="1"/>
</dbReference>
<keyword evidence="2" id="KW-1185">Reference proteome</keyword>
<accession>A0A347SRR7</accession>
<evidence type="ECO:0000313" key="2">
    <source>
        <dbReference type="Proteomes" id="UP000284109"/>
    </source>
</evidence>
<organism evidence="1 2">
    <name type="scientific">Bombilactobacillus bombi</name>
    <dbReference type="NCBI Taxonomy" id="1303590"/>
    <lineage>
        <taxon>Bacteria</taxon>
        <taxon>Bacillati</taxon>
        <taxon>Bacillota</taxon>
        <taxon>Bacilli</taxon>
        <taxon>Lactobacillales</taxon>
        <taxon>Lactobacillaceae</taxon>
        <taxon>Bombilactobacillus</taxon>
    </lineage>
</organism>
<dbReference type="Pfam" id="PF04892">
    <property type="entry name" value="VanZ"/>
    <property type="match status" value="1"/>
</dbReference>
<dbReference type="InterPro" id="IPR006976">
    <property type="entry name" value="VanZ-like"/>
</dbReference>
<dbReference type="RefSeq" id="WP_118902322.1">
    <property type="nucleotide sequence ID" value="NZ_CP031513.1"/>
</dbReference>
<dbReference type="Proteomes" id="UP000284109">
    <property type="component" value="Unassembled WGS sequence"/>
</dbReference>
<name>A0A347SRR7_9LACO</name>
<evidence type="ECO:0000313" key="1">
    <source>
        <dbReference type="EMBL" id="RHW50052.1"/>
    </source>
</evidence>
<gene>
    <name evidence="1" type="ORF">DS831_07790</name>
</gene>
<dbReference type="EMBL" id="QOCR01000004">
    <property type="protein sequence ID" value="RHW50052.1"/>
    <property type="molecule type" value="Genomic_DNA"/>
</dbReference>
<protein>
    <submittedName>
        <fullName evidence="1">VanZ family protein</fullName>
    </submittedName>
</protein>
<sequence length="206" mass="24432">MIFLNSIYQQVYFQYSDKINHFPLIRLIFYSLDKTIFYFLLFLIIRVVYLLIKRKKSNWKHEILLSVFTIYLLLLFFLTVFRHGYFPWDFHFYWHRSLSNINFQPLVQTFKLTTGKSILDFIYNFGGNIAWFIPWGLGLPLLNPLKINFSKTVFSGMLLSVLIESLQFVLFTGVSDIDDVIFNTVGAAIGYACFALYQTFMKKIKK</sequence>
<dbReference type="AlphaFoldDB" id="A0A347SRR7"/>
<dbReference type="KEGG" id="lbm:DS830_04245"/>
<dbReference type="PANTHER" id="PTHR36834">
    <property type="entry name" value="MEMBRANE PROTEIN-RELATED"/>
    <property type="match status" value="1"/>
</dbReference>
<dbReference type="InterPro" id="IPR053150">
    <property type="entry name" value="Teicoplanin_resist-assoc"/>
</dbReference>
<comment type="caution">
    <text evidence="1">The sequence shown here is derived from an EMBL/GenBank/DDBJ whole genome shotgun (WGS) entry which is preliminary data.</text>
</comment>